<protein>
    <submittedName>
        <fullName evidence="1">Uncharacterized protein</fullName>
    </submittedName>
</protein>
<reference evidence="1 2" key="1">
    <citation type="submission" date="2024-07" db="EMBL/GenBank/DDBJ databases">
        <title>Description of Labrys sedimenti sp. nov., isolated from a diclofenac-degrading enrichment culture.</title>
        <authorList>
            <person name="Tancsics A."/>
            <person name="Csepanyi A."/>
        </authorList>
    </citation>
    <scope>NUCLEOTIDE SEQUENCE [LARGE SCALE GENOMIC DNA]</scope>
    <source>
        <strain evidence="1 2">LMG 23578</strain>
    </source>
</reference>
<gene>
    <name evidence="1" type="ORF">ABXS05_03170</name>
</gene>
<sequence>MSSVPLSRQIHSLDRLIKLGAQALRKEGARPSEVDMIIADAGAAKATLEAIMPVQDQMRELIRTARRGPA</sequence>
<name>A0ABV3PGX4_9HYPH</name>
<dbReference type="Proteomes" id="UP001555786">
    <property type="component" value="Unassembled WGS sequence"/>
</dbReference>
<evidence type="ECO:0000313" key="1">
    <source>
        <dbReference type="EMBL" id="MEW9304523.1"/>
    </source>
</evidence>
<organism evidence="1 2">
    <name type="scientific">Labrys neptuniae</name>
    <dbReference type="NCBI Taxonomy" id="376174"/>
    <lineage>
        <taxon>Bacteria</taxon>
        <taxon>Pseudomonadati</taxon>
        <taxon>Pseudomonadota</taxon>
        <taxon>Alphaproteobacteria</taxon>
        <taxon>Hyphomicrobiales</taxon>
        <taxon>Xanthobacteraceae</taxon>
        <taxon>Labrys</taxon>
    </lineage>
</organism>
<evidence type="ECO:0000313" key="2">
    <source>
        <dbReference type="Proteomes" id="UP001555786"/>
    </source>
</evidence>
<proteinExistence type="predicted"/>
<comment type="caution">
    <text evidence="1">The sequence shown here is derived from an EMBL/GenBank/DDBJ whole genome shotgun (WGS) entry which is preliminary data.</text>
</comment>
<dbReference type="RefSeq" id="WP_367622882.1">
    <property type="nucleotide sequence ID" value="NZ_JBFNQD010000001.1"/>
</dbReference>
<keyword evidence="2" id="KW-1185">Reference proteome</keyword>
<dbReference type="EMBL" id="JBFNQD010000001">
    <property type="protein sequence ID" value="MEW9304523.1"/>
    <property type="molecule type" value="Genomic_DNA"/>
</dbReference>
<accession>A0ABV3PGX4</accession>